<dbReference type="CDD" id="cd07043">
    <property type="entry name" value="STAS_anti-anti-sigma_factors"/>
    <property type="match status" value="1"/>
</dbReference>
<dbReference type="PROSITE" id="PS50801">
    <property type="entry name" value="STAS"/>
    <property type="match status" value="1"/>
</dbReference>
<evidence type="ECO:0000313" key="3">
    <source>
        <dbReference type="Proteomes" id="UP000465361"/>
    </source>
</evidence>
<evidence type="ECO:0000259" key="1">
    <source>
        <dbReference type="PROSITE" id="PS50801"/>
    </source>
</evidence>
<evidence type="ECO:0000313" key="2">
    <source>
        <dbReference type="EMBL" id="GFG75866.1"/>
    </source>
</evidence>
<accession>A0A7I9Y1D2</accession>
<reference evidence="2 3" key="1">
    <citation type="journal article" date="2019" name="Emerg. Microbes Infect.">
        <title>Comprehensive subspecies identification of 175 nontuberculous mycobacteria species based on 7547 genomic profiles.</title>
        <authorList>
            <person name="Matsumoto Y."/>
            <person name="Kinjo T."/>
            <person name="Motooka D."/>
            <person name="Nabeya D."/>
            <person name="Jung N."/>
            <person name="Uechi K."/>
            <person name="Horii T."/>
            <person name="Iida T."/>
            <person name="Fujita J."/>
            <person name="Nakamura S."/>
        </authorList>
    </citation>
    <scope>NUCLEOTIDE SEQUENCE [LARGE SCALE GENOMIC DNA]</scope>
    <source>
        <strain evidence="2 3">JCM 17322</strain>
    </source>
</reference>
<dbReference type="Proteomes" id="UP000465361">
    <property type="component" value="Unassembled WGS sequence"/>
</dbReference>
<dbReference type="Pfam" id="PF01740">
    <property type="entry name" value="STAS"/>
    <property type="match status" value="1"/>
</dbReference>
<comment type="caution">
    <text evidence="2">The sequence shown here is derived from an EMBL/GenBank/DDBJ whole genome shotgun (WGS) entry which is preliminary data.</text>
</comment>
<proteinExistence type="predicted"/>
<organism evidence="2 3">
    <name type="scientific">Mycobacterium botniense</name>
    <dbReference type="NCBI Taxonomy" id="84962"/>
    <lineage>
        <taxon>Bacteria</taxon>
        <taxon>Bacillati</taxon>
        <taxon>Actinomycetota</taxon>
        <taxon>Actinomycetes</taxon>
        <taxon>Mycobacteriales</taxon>
        <taxon>Mycobacteriaceae</taxon>
        <taxon>Mycobacterium</taxon>
    </lineage>
</organism>
<dbReference type="AlphaFoldDB" id="A0A7I9Y1D2"/>
<feature type="domain" description="STAS" evidence="1">
    <location>
        <begin position="26"/>
        <end position="102"/>
    </location>
</feature>
<name>A0A7I9Y1D2_9MYCO</name>
<dbReference type="Gene3D" id="3.30.750.24">
    <property type="entry name" value="STAS domain"/>
    <property type="match status" value="1"/>
</dbReference>
<dbReference type="InterPro" id="IPR002645">
    <property type="entry name" value="STAS_dom"/>
</dbReference>
<dbReference type="EMBL" id="BLKW01000004">
    <property type="protein sequence ID" value="GFG75866.1"/>
    <property type="molecule type" value="Genomic_DNA"/>
</dbReference>
<keyword evidence="3" id="KW-1185">Reference proteome</keyword>
<gene>
    <name evidence="2" type="ORF">MBOT_32310</name>
</gene>
<protein>
    <submittedName>
        <fullName evidence="2">Sulfate transporter</fullName>
    </submittedName>
</protein>
<dbReference type="InterPro" id="IPR036513">
    <property type="entry name" value="STAS_dom_sf"/>
</dbReference>
<dbReference type="SUPFAM" id="SSF52091">
    <property type="entry name" value="SpoIIaa-like"/>
    <property type="match status" value="1"/>
</dbReference>
<sequence length="152" mass="16518">MSATIARPASNLTPRYRTTAIDCGAAHIRAHCRHLAIVVTIEGTIDAGNIDRVTDYIRQCSLVKNAVVLDLSGVTSFDPSAISMLYVLDDSCRAAGVEWALVPSLHVLDVLGSTGHETVFPLTHSAREALHNFADMISRRRELLLPLIKKTA</sequence>
<dbReference type="RefSeq" id="WP_163758848.1">
    <property type="nucleotide sequence ID" value="NZ_BLKW01000004.1"/>
</dbReference>